<dbReference type="PANTHER" id="PTHR30383:SF5">
    <property type="entry name" value="SGNH HYDROLASE-TYPE ESTERASE DOMAIN-CONTAINING PROTEIN"/>
    <property type="match status" value="1"/>
</dbReference>
<sequence>MTPRIAARLGGIVLAAAVLAGGPTGSASASSVPAPAPVVPAPAPVVPAVLVPGSATPTTAPLRVMPLGDSITWGSGSADSRIGNRTGAPTTSGYRIDLGTRLATAGLDVDFVGSRRGGPAGADRDNEGHPGRRIDQLAAHVDDWLATYRPDVVLLHAGTNDIAQHRDPAATAARLSALIDRIRAARPDAAVFVQQIVQAHHEPDRSRIAAYDALIPGVVAAKDSRVHLVDQSMIGGLALFDDLHPNDFGYARMAHNLYEAMRTVYDPAGTWPVSTDPFTATTARLCFRVDETTGVPARWHAECSTWTLRAAPAPVAG</sequence>
<dbReference type="InterPro" id="IPR013830">
    <property type="entry name" value="SGNH_hydro"/>
</dbReference>
<dbReference type="GO" id="GO:0004622">
    <property type="term" value="F:phosphatidylcholine lysophospholipase activity"/>
    <property type="evidence" value="ECO:0007669"/>
    <property type="project" value="TreeGrafter"/>
</dbReference>
<organism evidence="3 4">
    <name type="scientific">Paractinoplanes abujensis</name>
    <dbReference type="NCBI Taxonomy" id="882441"/>
    <lineage>
        <taxon>Bacteria</taxon>
        <taxon>Bacillati</taxon>
        <taxon>Actinomycetota</taxon>
        <taxon>Actinomycetes</taxon>
        <taxon>Micromonosporales</taxon>
        <taxon>Micromonosporaceae</taxon>
        <taxon>Paractinoplanes</taxon>
    </lineage>
</organism>
<comment type="caution">
    <text evidence="3">The sequence shown here is derived from an EMBL/GenBank/DDBJ whole genome shotgun (WGS) entry which is preliminary data.</text>
</comment>
<dbReference type="InterPro" id="IPR051532">
    <property type="entry name" value="Ester_Hydrolysis_Enzymes"/>
</dbReference>
<dbReference type="InterPro" id="IPR036514">
    <property type="entry name" value="SGNH_hydro_sf"/>
</dbReference>
<feature type="signal peptide" evidence="1">
    <location>
        <begin position="1"/>
        <end position="29"/>
    </location>
</feature>
<dbReference type="RefSeq" id="WP_184950769.1">
    <property type="nucleotide sequence ID" value="NZ_BOMC01000003.1"/>
</dbReference>
<dbReference type="Pfam" id="PF13472">
    <property type="entry name" value="Lipase_GDSL_2"/>
    <property type="match status" value="1"/>
</dbReference>
<dbReference type="AlphaFoldDB" id="A0A7W7FZE8"/>
<evidence type="ECO:0000259" key="2">
    <source>
        <dbReference type="Pfam" id="PF13472"/>
    </source>
</evidence>
<evidence type="ECO:0000256" key="1">
    <source>
        <dbReference type="SAM" id="SignalP"/>
    </source>
</evidence>
<feature type="domain" description="SGNH hydrolase-type esterase" evidence="2">
    <location>
        <begin position="67"/>
        <end position="252"/>
    </location>
</feature>
<dbReference type="PANTHER" id="PTHR30383">
    <property type="entry name" value="THIOESTERASE 1/PROTEASE 1/LYSOPHOSPHOLIPASE L1"/>
    <property type="match status" value="1"/>
</dbReference>
<gene>
    <name evidence="3" type="ORF">BKA14_002136</name>
</gene>
<proteinExistence type="predicted"/>
<reference evidence="3 4" key="1">
    <citation type="submission" date="2020-08" db="EMBL/GenBank/DDBJ databases">
        <title>Sequencing the genomes of 1000 actinobacteria strains.</title>
        <authorList>
            <person name="Klenk H.-P."/>
        </authorList>
    </citation>
    <scope>NUCLEOTIDE SEQUENCE [LARGE SCALE GENOMIC DNA]</scope>
    <source>
        <strain evidence="3 4">DSM 45518</strain>
    </source>
</reference>
<dbReference type="Gene3D" id="3.40.50.1110">
    <property type="entry name" value="SGNH hydrolase"/>
    <property type="match status" value="1"/>
</dbReference>
<feature type="chain" id="PRO_5030988326" evidence="1">
    <location>
        <begin position="30"/>
        <end position="317"/>
    </location>
</feature>
<name>A0A7W7FZE8_9ACTN</name>
<dbReference type="EMBL" id="JACHMF010000001">
    <property type="protein sequence ID" value="MBB4691988.1"/>
    <property type="molecule type" value="Genomic_DNA"/>
</dbReference>
<dbReference type="CDD" id="cd01833">
    <property type="entry name" value="XynB_like"/>
    <property type="match status" value="1"/>
</dbReference>
<accession>A0A7W7FZE8</accession>
<keyword evidence="4" id="KW-1185">Reference proteome</keyword>
<evidence type="ECO:0000313" key="4">
    <source>
        <dbReference type="Proteomes" id="UP000542742"/>
    </source>
</evidence>
<evidence type="ECO:0000313" key="3">
    <source>
        <dbReference type="EMBL" id="MBB4691988.1"/>
    </source>
</evidence>
<keyword evidence="1" id="KW-0732">Signal</keyword>
<protein>
    <submittedName>
        <fullName evidence="3">Lysophospholipase L1-like esterase</fullName>
    </submittedName>
</protein>
<dbReference type="Proteomes" id="UP000542742">
    <property type="component" value="Unassembled WGS sequence"/>
</dbReference>
<dbReference type="SUPFAM" id="SSF52266">
    <property type="entry name" value="SGNH hydrolase"/>
    <property type="match status" value="1"/>
</dbReference>